<feature type="domain" description="BRCT" evidence="3">
    <location>
        <begin position="86"/>
        <end position="187"/>
    </location>
</feature>
<keyword evidence="5" id="KW-1185">Reference proteome</keyword>
<keyword evidence="1" id="KW-0175">Coiled coil</keyword>
<dbReference type="Proteomes" id="UP001465755">
    <property type="component" value="Unassembled WGS sequence"/>
</dbReference>
<evidence type="ECO:0000256" key="2">
    <source>
        <dbReference type="SAM" id="MobiDB-lite"/>
    </source>
</evidence>
<dbReference type="AlphaFoldDB" id="A0AAW1NVI9"/>
<dbReference type="InterPro" id="IPR001357">
    <property type="entry name" value="BRCT_dom"/>
</dbReference>
<evidence type="ECO:0000313" key="5">
    <source>
        <dbReference type="Proteomes" id="UP001465755"/>
    </source>
</evidence>
<evidence type="ECO:0000256" key="1">
    <source>
        <dbReference type="SAM" id="Coils"/>
    </source>
</evidence>
<feature type="compositionally biased region" description="Basic and acidic residues" evidence="2">
    <location>
        <begin position="420"/>
        <end position="431"/>
    </location>
</feature>
<comment type="caution">
    <text evidence="4">The sequence shown here is derived from an EMBL/GenBank/DDBJ whole genome shotgun (WGS) entry which is preliminary data.</text>
</comment>
<dbReference type="SUPFAM" id="SSF52113">
    <property type="entry name" value="BRCT domain"/>
    <property type="match status" value="1"/>
</dbReference>
<proteinExistence type="predicted"/>
<gene>
    <name evidence="4" type="ORF">WJX73_001848</name>
</gene>
<dbReference type="Gene3D" id="3.40.50.10190">
    <property type="entry name" value="BRCT domain"/>
    <property type="match status" value="1"/>
</dbReference>
<dbReference type="CDD" id="cd00027">
    <property type="entry name" value="BRCT"/>
    <property type="match status" value="1"/>
</dbReference>
<sequence length="523" mass="57391">MLVATDDDGQRFLDACQLDFSPFVEVVHLHDKRASRCDYALAMTKSGTARHWALDNSKRLLSLVWLLDCTQAGPCDMGTDRVYAPNLPSAVSGAEGLLVTTTGIQEPQRTAILQLLATLGVATSRSMPVGRVTHVIAGDVTAETDKLKIVEMVSQAPVCRHIHRVNPVWAYDCKRYKQIVLPDSYSDNLPEACDPCRGVPATFARLPDRMVTRVPDSPPPTQTFNERRTAPAAAPPEASSVQNWQRQVEELQQELAITVAAHEAELEADANELAGVQANVERVSASLRAKDEELAQTAHKAAQAAQAAQKEVQALTAGKTALQGEVSMAAISSELSLRMARLNLNTKDLEVGQSRDRLQESTVQLRSRGIQSGCYAKKDEAEHQAEHQDRSQGGLQAQPQAEPHDGPQAELPAQPQGQPQDEHQAEPHDGPDDGDAPRVPQFKPRLRKANGLDPMHGYYWNKSVGLWQVQVFFKNKAHTSKPARFHAEEEAAEEAWNLWASLMHRAKKNIPNPKPPLEAVAEA</sequence>
<evidence type="ECO:0000259" key="3">
    <source>
        <dbReference type="PROSITE" id="PS50172"/>
    </source>
</evidence>
<dbReference type="EMBL" id="JALJOQ010000116">
    <property type="protein sequence ID" value="KAK9796311.1"/>
    <property type="molecule type" value="Genomic_DNA"/>
</dbReference>
<accession>A0AAW1NVI9</accession>
<name>A0AAW1NVI9_9CHLO</name>
<reference evidence="4 5" key="1">
    <citation type="journal article" date="2024" name="Nat. Commun.">
        <title>Phylogenomics reveals the evolutionary origins of lichenization in chlorophyte algae.</title>
        <authorList>
            <person name="Puginier C."/>
            <person name="Libourel C."/>
            <person name="Otte J."/>
            <person name="Skaloud P."/>
            <person name="Haon M."/>
            <person name="Grisel S."/>
            <person name="Petersen M."/>
            <person name="Berrin J.G."/>
            <person name="Delaux P.M."/>
            <person name="Dal Grande F."/>
            <person name="Keller J."/>
        </authorList>
    </citation>
    <scope>NUCLEOTIDE SEQUENCE [LARGE SCALE GENOMIC DNA]</scope>
    <source>
        <strain evidence="4 5">SAG 2036</strain>
    </source>
</reference>
<feature type="region of interest" description="Disordered" evidence="2">
    <location>
        <begin position="378"/>
        <end position="441"/>
    </location>
</feature>
<feature type="compositionally biased region" description="Basic and acidic residues" evidence="2">
    <location>
        <begin position="378"/>
        <end position="390"/>
    </location>
</feature>
<evidence type="ECO:0000313" key="4">
    <source>
        <dbReference type="EMBL" id="KAK9796311.1"/>
    </source>
</evidence>
<dbReference type="PROSITE" id="PS50172">
    <property type="entry name" value="BRCT"/>
    <property type="match status" value="1"/>
</dbReference>
<dbReference type="InterPro" id="IPR036420">
    <property type="entry name" value="BRCT_dom_sf"/>
</dbReference>
<organism evidence="4 5">
    <name type="scientific">Symbiochloris irregularis</name>
    <dbReference type="NCBI Taxonomy" id="706552"/>
    <lineage>
        <taxon>Eukaryota</taxon>
        <taxon>Viridiplantae</taxon>
        <taxon>Chlorophyta</taxon>
        <taxon>core chlorophytes</taxon>
        <taxon>Trebouxiophyceae</taxon>
        <taxon>Trebouxiales</taxon>
        <taxon>Trebouxiaceae</taxon>
        <taxon>Symbiochloris</taxon>
    </lineage>
</organism>
<protein>
    <recommendedName>
        <fullName evidence="3">BRCT domain-containing protein</fullName>
    </recommendedName>
</protein>
<feature type="region of interest" description="Disordered" evidence="2">
    <location>
        <begin position="211"/>
        <end position="240"/>
    </location>
</feature>
<feature type="coiled-coil region" evidence="1">
    <location>
        <begin position="241"/>
        <end position="279"/>
    </location>
</feature>